<dbReference type="InterPro" id="IPR015915">
    <property type="entry name" value="Kelch-typ_b-propeller"/>
</dbReference>
<dbReference type="AlphaFoldDB" id="A0A373FR74"/>
<accession>A0A373FR74</accession>
<keyword evidence="2" id="KW-1185">Reference proteome</keyword>
<evidence type="ECO:0000313" key="1">
    <source>
        <dbReference type="EMBL" id="RGE46648.1"/>
    </source>
</evidence>
<dbReference type="SUPFAM" id="SSF117281">
    <property type="entry name" value="Kelch motif"/>
    <property type="match status" value="1"/>
</dbReference>
<reference evidence="1 2" key="1">
    <citation type="submission" date="2018-08" db="EMBL/GenBank/DDBJ databases">
        <title>Comamonas testosteroni strain SWCO2.</title>
        <authorList>
            <person name="Jiang N."/>
            <person name="Zhang X.Z."/>
        </authorList>
    </citation>
    <scope>NUCLEOTIDE SEQUENCE [LARGE SCALE GENOMIC DNA]</scope>
    <source>
        <strain evidence="1 2">SWCO2</strain>
    </source>
</reference>
<sequence>MSLVSAGATPVIPGTIELFARPDTPRGWKRMREVRVDPAIHGTLGARLMLLPFTKGDSSISSPGATNVGWLRDPLSDEHVYMFTTNALRRHNILTGEGAVCPKNGMATTYPYGAAGDDGLYLVQGTAVWFYEPESETWSRLGSVLGNPGYSTIPLYDRRRNRLLVVRAVGGTGNRTCVFDLGTRTVTELPELTHEFYSYAVTILGDTFVGFGRAAGATGSYRLCTIDLRTMVLTEHDVPGLTSACPVVTLSDELAFLSISSAAYGSPAALLSLTEAGPVLRPLQIAGLETLGHQILPSFSCDVGKVLGNNLFVRLFLQSGSAAAAGLLSLSDLDAELPQSSIFYARKL</sequence>
<dbReference type="Gene3D" id="2.120.10.80">
    <property type="entry name" value="Kelch-type beta propeller"/>
    <property type="match status" value="1"/>
</dbReference>
<comment type="caution">
    <text evidence="1">The sequence shown here is derived from an EMBL/GenBank/DDBJ whole genome shotgun (WGS) entry which is preliminary data.</text>
</comment>
<proteinExistence type="predicted"/>
<organism evidence="1 2">
    <name type="scientific">Comamonas testosteroni</name>
    <name type="common">Pseudomonas testosteroni</name>
    <dbReference type="NCBI Taxonomy" id="285"/>
    <lineage>
        <taxon>Bacteria</taxon>
        <taxon>Pseudomonadati</taxon>
        <taxon>Pseudomonadota</taxon>
        <taxon>Betaproteobacteria</taxon>
        <taxon>Burkholderiales</taxon>
        <taxon>Comamonadaceae</taxon>
        <taxon>Comamonas</taxon>
    </lineage>
</organism>
<dbReference type="Proteomes" id="UP000261948">
    <property type="component" value="Unassembled WGS sequence"/>
</dbReference>
<gene>
    <name evidence="1" type="ORF">DZC30_02410</name>
</gene>
<dbReference type="EMBL" id="QURR01000002">
    <property type="protein sequence ID" value="RGE46648.1"/>
    <property type="molecule type" value="Genomic_DNA"/>
</dbReference>
<evidence type="ECO:0000313" key="2">
    <source>
        <dbReference type="Proteomes" id="UP000261948"/>
    </source>
</evidence>
<name>A0A373FR74_COMTE</name>
<protein>
    <submittedName>
        <fullName evidence="1">Uncharacterized protein</fullName>
    </submittedName>
</protein>